<comment type="caution">
    <text evidence="5">The sequence shown here is derived from an EMBL/GenBank/DDBJ whole genome shotgun (WGS) entry which is preliminary data.</text>
</comment>
<dbReference type="InterPro" id="IPR001343">
    <property type="entry name" value="Hemolysn_Ca-bd"/>
</dbReference>
<name>A0ABX5GPI3_9GAMM</name>
<dbReference type="PROSITE" id="PS50234">
    <property type="entry name" value="VWFA"/>
    <property type="match status" value="1"/>
</dbReference>
<keyword evidence="6" id="KW-1185">Reference proteome</keyword>
<dbReference type="PANTHER" id="PTHR38340">
    <property type="entry name" value="S-LAYER PROTEIN"/>
    <property type="match status" value="1"/>
</dbReference>
<dbReference type="InterPro" id="IPR036465">
    <property type="entry name" value="vWFA_dom_sf"/>
</dbReference>
<dbReference type="InterPro" id="IPR050557">
    <property type="entry name" value="RTX_toxin/Mannuronan_C5-epim"/>
</dbReference>
<organism evidence="5 6">
    <name type="scientific">Photobacterium iliopiscarium</name>
    <dbReference type="NCBI Taxonomy" id="56192"/>
    <lineage>
        <taxon>Bacteria</taxon>
        <taxon>Pseudomonadati</taxon>
        <taxon>Pseudomonadota</taxon>
        <taxon>Gammaproteobacteria</taxon>
        <taxon>Vibrionales</taxon>
        <taxon>Vibrionaceae</taxon>
        <taxon>Photobacterium</taxon>
    </lineage>
</organism>
<dbReference type="PANTHER" id="PTHR38340:SF1">
    <property type="entry name" value="S-LAYER PROTEIN"/>
    <property type="match status" value="1"/>
</dbReference>
<dbReference type="NCBIfam" id="NF012196">
    <property type="entry name" value="Ig_like_ice"/>
    <property type="match status" value="9"/>
</dbReference>
<keyword evidence="3" id="KW-0106">Calcium</keyword>
<comment type="subcellular location">
    <subcellularLocation>
        <location evidence="1">Secreted</location>
    </subcellularLocation>
</comment>
<dbReference type="InterPro" id="IPR011049">
    <property type="entry name" value="Serralysin-like_metalloprot_C"/>
</dbReference>
<evidence type="ECO:0000259" key="4">
    <source>
        <dbReference type="PROSITE" id="PS50234"/>
    </source>
</evidence>
<sequence length="1702" mass="178421">GTDYNTKVEAGNTWSVNVTGNDVLHADKATATVTTSYSSHNETANSEENYQVGINAGVTITTIGGDNVINENESHSKVPVTGTVDGDVKVGDTVTITVDGKAVGTATVESHNGKLTWTAEVDGSVLDNATTDNVTATVTTHDEAGHSATATDDHIYTVDTDIAAAITITSIATDGVINADEAHSKVPVTGTVGADVKVGDTVTVVVDGQTVATTKVVEQDGKLTWTAEVDGSVLDGATADSVTATVTTTDDAGNSATATDDHPYNVDTDIAAAITITSIATDNNVTGPDSEQSQAIIGTVGGDVKAGDWVTVTLDGKTLGTAEVQADKSWHLSVDGKVLLDANTDHVGATVTTTDTAGNSKTATAEHNYTVDVNATIDIDKITGDNEITQQEGHQQSIAITGTVGGQVQVGDKVVVTINGTDYNTKVEAGNTWSVNVTGNDVLHADKATATVTTSYSSHNDTASSEENYQVGINAGVTITTIGGDNVINENESHSKVPVTGTVDGDVKVGDTVTITVDGKAVGTATVESHNGKLTWTAEVDGSVLDNATTDNVTATVTTHDEAGHSATATDDHIYTVDTDIAAAITITSIATDGVINADEAHNKVPVTGTVGADVKVGDTVTVVVDGQTVGITKVVEQDGKLTWTADIDGSVLDGATADSVTATVTTTDDAGNSATATDDHIYTVDTDIAAAITITSIATDNNVTGPDSEQSQAIIGTVGGDVKAGDWVTVTLDGKTLGTAEVQADKSWHLSVDGKVLLDANTDHVGATVTTTDTAGNSKTATAEHNYTVDVNATIDIDKITGDNVITQQEGHQKTIDVRGKVGGQAREGDEVTVTINGNKYITHVQTDLTWIVAIAGIDILHAHKAIASVTTSYSSHNVTTEANEPYTVDIGALVTIDSIADDNIVTQAEGKSTVTIKGSVGEDVKDGDTVTLTIDGQQFTGEAKDGHYQINVDGEALLNDSDRIVDASVTTSDGASHTASDTAEKAYQIDGAVIQGNNGDNTITGTVGTDLLIGDLDPAKVVEISTNVNFVIDTSGSMYFGRLLTLDAVHGHKADSYRIYVAGSSELTAADGTRISNSQGWVTVTYDQLKNGLQYDADGYSDIYIKSSDGVDFSNPFKSLPSIFDMTKQAYETLTTGILDSTNDKSLLKFNIVTFSGSVQGNESFHYDEKTHQFVNSHNVLINTYIDNLRAGGGTQFEGALKAASANIVDSNERNIVYFLSDGKDEDSFHPNGIHFLPNTEIVSIAVGPSGDGTQVNEIAKLGAGYDDNNSTAPSYSQVITNANELNNAFHDIGQHFIPGSDTIIGSDDNDVLVGDALNIKWMYDDGLLSGTYQEPKSDDESTKPANLLKQYLADKDYDGNVDKVLTSDLNHFIANHLDKFGNNAYGGNDHLTGGKGNDILIGDGGNDSLNGGLGNDLLNGGFGNDNLIGGEGKDTFLWSENNFGTDAIPAIDTIMDFEKGIDTIELGDSLHVKNIQSLADLNNHLNIIEQQDNTEIQIFDDHHKVVQNIILNGVSHNDLFGDNAASMTNEDKLDSLLNSGNLELSDNFGNQQANTLTADNQGESLFGFDGNDILVAGQGNDILTGGNGNDMFTWHETSLSTKTDTITDFELGKDKIDIKDLLSTEDDNPRSDMDMLLDNVKASADDKGNITLNIDHGKQDIILENINPHHELGLADSASSADIVSSLFNHNAFLVDNTH</sequence>
<gene>
    <name evidence="5" type="ORF">C9J52_15220</name>
</gene>
<proteinExistence type="predicted"/>
<dbReference type="Gene3D" id="2.150.10.10">
    <property type="entry name" value="Serralysin-like metalloprotease, C-terminal"/>
    <property type="match status" value="2"/>
</dbReference>
<dbReference type="PRINTS" id="PR00313">
    <property type="entry name" value="CABNDNGRPT"/>
</dbReference>
<dbReference type="InterPro" id="IPR049826">
    <property type="entry name" value="Ig-like_ice"/>
</dbReference>
<dbReference type="SUPFAM" id="SSF51120">
    <property type="entry name" value="beta-Roll"/>
    <property type="match status" value="2"/>
</dbReference>
<evidence type="ECO:0000256" key="2">
    <source>
        <dbReference type="ARBA" id="ARBA00022525"/>
    </source>
</evidence>
<dbReference type="InterPro" id="IPR002035">
    <property type="entry name" value="VWF_A"/>
</dbReference>
<dbReference type="InterPro" id="IPR018511">
    <property type="entry name" value="Hemolysin-typ_Ca-bd_CS"/>
</dbReference>
<keyword evidence="2" id="KW-0964">Secreted</keyword>
<evidence type="ECO:0000256" key="3">
    <source>
        <dbReference type="ARBA" id="ARBA00022837"/>
    </source>
</evidence>
<evidence type="ECO:0000256" key="1">
    <source>
        <dbReference type="ARBA" id="ARBA00004613"/>
    </source>
</evidence>
<dbReference type="EMBL" id="PYOP01000028">
    <property type="protein sequence ID" value="PSW93332.1"/>
    <property type="molecule type" value="Genomic_DNA"/>
</dbReference>
<feature type="non-terminal residue" evidence="5">
    <location>
        <position position="1"/>
    </location>
</feature>
<evidence type="ECO:0000313" key="6">
    <source>
        <dbReference type="Proteomes" id="UP000241190"/>
    </source>
</evidence>
<dbReference type="Gene3D" id="2.60.40.10">
    <property type="entry name" value="Immunoglobulins"/>
    <property type="match status" value="9"/>
</dbReference>
<feature type="domain" description="VWFA" evidence="4">
    <location>
        <begin position="1113"/>
        <end position="1295"/>
    </location>
</feature>
<dbReference type="PROSITE" id="PS00330">
    <property type="entry name" value="HEMOLYSIN_CALCIUM"/>
    <property type="match status" value="4"/>
</dbReference>
<dbReference type="Proteomes" id="UP000241190">
    <property type="component" value="Unassembled WGS sequence"/>
</dbReference>
<dbReference type="RefSeq" id="WP_146152568.1">
    <property type="nucleotide sequence ID" value="NZ_PYOP01000028.1"/>
</dbReference>
<accession>A0ABX5GPI3</accession>
<dbReference type="Pfam" id="PF00353">
    <property type="entry name" value="HemolysinCabind"/>
    <property type="match status" value="4"/>
</dbReference>
<dbReference type="NCBIfam" id="NF033510">
    <property type="entry name" value="Ca_tandemer"/>
    <property type="match status" value="9"/>
</dbReference>
<protein>
    <recommendedName>
        <fullName evidence="4">VWFA domain-containing protein</fullName>
    </recommendedName>
</protein>
<reference evidence="5 6" key="1">
    <citation type="submission" date="2018-03" db="EMBL/GenBank/DDBJ databases">
        <title>Whole genome sequencing of Histamine producing bacteria.</title>
        <authorList>
            <person name="Butler K."/>
        </authorList>
    </citation>
    <scope>NUCLEOTIDE SEQUENCE [LARGE SCALE GENOMIC DNA]</scope>
    <source>
        <strain evidence="5 6">ATCC 51761</strain>
    </source>
</reference>
<evidence type="ECO:0000313" key="5">
    <source>
        <dbReference type="EMBL" id="PSW93332.1"/>
    </source>
</evidence>
<dbReference type="SUPFAM" id="SSF53300">
    <property type="entry name" value="vWA-like"/>
    <property type="match status" value="1"/>
</dbReference>
<dbReference type="InterPro" id="IPR013783">
    <property type="entry name" value="Ig-like_fold"/>
</dbReference>